<dbReference type="Proteomes" id="UP000179860">
    <property type="component" value="Plasmid pl2WSM5005"/>
</dbReference>
<organism evidence="3 4">
    <name type="scientific">Paraburkholderia sprentiae WSM5005</name>
    <dbReference type="NCBI Taxonomy" id="754502"/>
    <lineage>
        <taxon>Bacteria</taxon>
        <taxon>Pseudomonadati</taxon>
        <taxon>Pseudomonadota</taxon>
        <taxon>Betaproteobacteria</taxon>
        <taxon>Burkholderiales</taxon>
        <taxon>Burkholderiaceae</taxon>
        <taxon>Paraburkholderia</taxon>
    </lineage>
</organism>
<dbReference type="SUPFAM" id="SSF57997">
    <property type="entry name" value="Tropomyosin"/>
    <property type="match status" value="1"/>
</dbReference>
<evidence type="ECO:0000256" key="2">
    <source>
        <dbReference type="SAM" id="MobiDB-lite"/>
    </source>
</evidence>
<dbReference type="EMBL" id="CP017565">
    <property type="protein sequence ID" value="APA90429.1"/>
    <property type="molecule type" value="Genomic_DNA"/>
</dbReference>
<dbReference type="Gene3D" id="1.10.287.2610">
    <property type="match status" value="1"/>
</dbReference>
<dbReference type="OrthoDB" id="9036126at2"/>
<evidence type="ECO:0000256" key="1">
    <source>
        <dbReference type="SAM" id="Coils"/>
    </source>
</evidence>
<evidence type="ECO:0000313" key="4">
    <source>
        <dbReference type="Proteomes" id="UP000179860"/>
    </source>
</evidence>
<accession>A0A1I9YW29</accession>
<geneLocation type="plasmid" evidence="3 4">
    <name>pl2WSM5005</name>
</geneLocation>
<sequence>MSNSKDLKKVNNDEFDPTRLESAGADGPDALEESLPPTFVHIPNQTELSQAARQFFGGQLDEALIASIVAESEEVAHSTRKIFGEHMRIGGNFAHIMIAVQNDFVRRLGDTPKSRSLAKELVYRYLQHAFRRSRSWVDLYIRAYEKFSSNAGAVQYLELTDMQALISNDIGDDIVEMVIEARKDNPELSKREIRKLISDFRGQIAEKNTRLELVTNQLSDIAGELDDTKSDRDRLTEQAKRLQQQIEQEKKNANGTLVELAEAQRMMSVLQNQLANTERELTARTNELREASEKVQTREVPVPTLPDHIKNLQEATENAMDDFNEASAKVDAMRAELAALEQRRDAEAARIEAQEVLEKKVKGLLQKFGDFMQDYHSAQLLVTADGAHKAFSGLFTALADLVGKFHGELLAAARAA</sequence>
<keyword evidence="1" id="KW-0175">Coiled coil</keyword>
<proteinExistence type="predicted"/>
<feature type="compositionally biased region" description="Basic and acidic residues" evidence="2">
    <location>
        <begin position="1"/>
        <end position="19"/>
    </location>
</feature>
<keyword evidence="4" id="KW-1185">Reference proteome</keyword>
<evidence type="ECO:0008006" key="5">
    <source>
        <dbReference type="Google" id="ProtNLM"/>
    </source>
</evidence>
<protein>
    <recommendedName>
        <fullName evidence="5">Chromosome partition protein Smc</fullName>
    </recommendedName>
</protein>
<feature type="coiled-coil region" evidence="1">
    <location>
        <begin position="218"/>
        <end position="357"/>
    </location>
</feature>
<reference evidence="3" key="2">
    <citation type="submission" date="2021-06" db="EMBL/GenBank/DDBJ databases">
        <authorList>
            <person name="Rogers T.H."/>
            <person name="Ramsay J.P."/>
            <person name="Wang P."/>
            <person name="Terpolilli J."/>
        </authorList>
    </citation>
    <scope>NUCLEOTIDE SEQUENCE</scope>
    <source>
        <strain evidence="3">WSM5005</strain>
        <plasmid evidence="3">pl2WSM5005</plasmid>
    </source>
</reference>
<name>A0A1I9YW29_9BURK</name>
<keyword evidence="3" id="KW-0614">Plasmid</keyword>
<evidence type="ECO:0000313" key="3">
    <source>
        <dbReference type="EMBL" id="APA90429.1"/>
    </source>
</evidence>
<reference evidence="3" key="1">
    <citation type="submission" date="2016-09" db="EMBL/GenBank/DDBJ databases">
        <title>The Complete Genome of Burkholderia sprentiae wsm5005.</title>
        <authorList>
            <person name="De Meyer S."/>
            <person name="Wang P."/>
            <person name="Terpolilli J."/>
        </authorList>
    </citation>
    <scope>NUCLEOTIDE SEQUENCE [LARGE SCALE GENOMIC DNA]</scope>
    <source>
        <strain evidence="3">WSM5005</strain>
        <plasmid evidence="3">pl2WSM5005</plasmid>
    </source>
</reference>
<feature type="region of interest" description="Disordered" evidence="2">
    <location>
        <begin position="1"/>
        <end position="33"/>
    </location>
</feature>
<gene>
    <name evidence="3" type="ORF">BJG93_33105</name>
</gene>
<dbReference type="AlphaFoldDB" id="A0A1I9YW29"/>
<dbReference type="KEGG" id="pspw:BJG93_33105"/>
<dbReference type="RefSeq" id="WP_027196646.1">
    <property type="nucleotide sequence ID" value="NZ_CP017565.2"/>
</dbReference>